<feature type="chain" id="PRO_5047146708" evidence="1">
    <location>
        <begin position="31"/>
        <end position="850"/>
    </location>
</feature>
<feature type="signal peptide" evidence="1">
    <location>
        <begin position="1"/>
        <end position="30"/>
    </location>
</feature>
<dbReference type="NCBIfam" id="TIGR04215">
    <property type="entry name" value="choice_anch_A"/>
    <property type="match status" value="1"/>
</dbReference>
<dbReference type="InterPro" id="IPR001434">
    <property type="entry name" value="OmcB-like_DUF11"/>
</dbReference>
<accession>A0ABW0MY80</accession>
<dbReference type="Proteomes" id="UP001595956">
    <property type="component" value="Unassembled WGS sequence"/>
</dbReference>
<dbReference type="InterPro" id="IPR026588">
    <property type="entry name" value="Choice_anch_A"/>
</dbReference>
<feature type="domain" description="DUF11" evidence="2">
    <location>
        <begin position="338"/>
        <end position="420"/>
    </location>
</feature>
<dbReference type="EMBL" id="JBHSMD010000001">
    <property type="protein sequence ID" value="MFC5491582.1"/>
    <property type="molecule type" value="Genomic_DNA"/>
</dbReference>
<feature type="domain" description="Choice-of-anchor A" evidence="3">
    <location>
        <begin position="53"/>
        <end position="318"/>
    </location>
</feature>
<evidence type="ECO:0000313" key="4">
    <source>
        <dbReference type="EMBL" id="MFC5491582.1"/>
    </source>
</evidence>
<reference evidence="5" key="1">
    <citation type="journal article" date="2019" name="Int. J. Syst. Evol. Microbiol.">
        <title>The Global Catalogue of Microorganisms (GCM) 10K type strain sequencing project: providing services to taxonomists for standard genome sequencing and annotation.</title>
        <authorList>
            <consortium name="The Broad Institute Genomics Platform"/>
            <consortium name="The Broad Institute Genome Sequencing Center for Infectious Disease"/>
            <person name="Wu L."/>
            <person name="Ma J."/>
        </authorList>
    </citation>
    <scope>NUCLEOTIDE SEQUENCE [LARGE SCALE GENOMIC DNA]</scope>
    <source>
        <strain evidence="5">KACC 13778</strain>
    </source>
</reference>
<evidence type="ECO:0000259" key="2">
    <source>
        <dbReference type="Pfam" id="PF01345"/>
    </source>
</evidence>
<dbReference type="RefSeq" id="WP_345180811.1">
    <property type="nucleotide sequence ID" value="NZ_BAABFQ010000008.1"/>
</dbReference>
<dbReference type="InterPro" id="IPR051172">
    <property type="entry name" value="Chlamydia_OmcB"/>
</dbReference>
<evidence type="ECO:0000259" key="3">
    <source>
        <dbReference type="Pfam" id="PF20597"/>
    </source>
</evidence>
<keyword evidence="1" id="KW-0732">Signal</keyword>
<dbReference type="Gene3D" id="2.60.40.3080">
    <property type="match status" value="1"/>
</dbReference>
<protein>
    <submittedName>
        <fullName evidence="4">Choice-of-anchor A family protein</fullName>
    </submittedName>
</protein>
<name>A0ABW0MY80_9ACTN</name>
<dbReference type="InterPro" id="IPR047589">
    <property type="entry name" value="DUF11_rpt"/>
</dbReference>
<evidence type="ECO:0000256" key="1">
    <source>
        <dbReference type="SAM" id="SignalP"/>
    </source>
</evidence>
<proteinExistence type="predicted"/>
<dbReference type="NCBIfam" id="TIGR01451">
    <property type="entry name" value="B_ant_repeat"/>
    <property type="match status" value="1"/>
</dbReference>
<keyword evidence="5" id="KW-1185">Reference proteome</keyword>
<dbReference type="PANTHER" id="PTHR34819:SF3">
    <property type="entry name" value="CELL SURFACE PROTEIN"/>
    <property type="match status" value="1"/>
</dbReference>
<evidence type="ECO:0000313" key="5">
    <source>
        <dbReference type="Proteomes" id="UP001595956"/>
    </source>
</evidence>
<comment type="caution">
    <text evidence="4">The sequence shown here is derived from an EMBL/GenBank/DDBJ whole genome shotgun (WGS) entry which is preliminary data.</text>
</comment>
<gene>
    <name evidence="4" type="ORF">ACFPKY_00640</name>
</gene>
<sequence length="850" mass="86944">MSTSVPRRARRAARLPLAIAALLCAGSAVTVLQLSGAGAGAQTPAVCTTVSNPLGDATGWTEFIETDGTRGAESEGSIAYGGSFAGSGFTVGSHLPVSTPASTPTLVVAGSHGTFNLQRGSAYVNPQSGVNFNGGGSYLASNPVSFGPAFTYLRGKSAEWAGAAQTGTVTTVTSNPLPGGQVTLVLSGSNADLNVFNIAASDLGTKQVGIDVPQGSTVLVNVSGSAPAFQNNLLIKNQGNGNWDQASDSVVKPGQMTATGWPGILWNFPQATSLQINSGSAFAGTVLAPDAAVTVGSAGHTIGQMIAKSFVSGKETHFNLFPSSACLPGPPPPVGDSDVKITKTASDPSPHGGDLVTYTLLVENVGDSPATGVVVTDVLPAGVTFDSAQAPCTQASGTVTCNLGTLAAHASTTLWIKVVANPVAGAGPSSHPQAHHWLTPYKAEMQVDLQPGEQKSVTLSCNAGDILSDGHFRIDHVDQDTGTIGDDVTILSSQATGLGVGSWKGIIRNDADGRAQAKAFIVCLPKQTEAADRQTGYNDSHKHPLSVDPAPVTHTATYAAGSHTATLTCPTGTMPIAPGFDAPAGGVVLTGSEWSQGQPRDWVFSLSVSAPTTVTVSARCLRTTVGPVHGHTHDLKFSHVVETFTVPGHTAKEGDEFKVVCPDDAKGVVATWHLPPGLKHFGNDPRLKERAFRIFNDTGVAQQATLDLICLHDRTKTEGMGTDDPVVVPNTATVTSTSVDANPFNNSSTATITVLPGSSTTGTGGSGLVSGSTFSMKVVSSMPGKGALVVRGGGAVLAKGQVALRPGQASTARLQLTAAGKRQLAKLDKVSVSVDPTRGRTVTRSVQVRR</sequence>
<dbReference type="PANTHER" id="PTHR34819">
    <property type="entry name" value="LARGE CYSTEINE-RICH PERIPLASMIC PROTEIN OMCB"/>
    <property type="match status" value="1"/>
</dbReference>
<organism evidence="4 5">
    <name type="scientific">Nocardioides caricicola</name>
    <dbReference type="NCBI Taxonomy" id="634770"/>
    <lineage>
        <taxon>Bacteria</taxon>
        <taxon>Bacillati</taxon>
        <taxon>Actinomycetota</taxon>
        <taxon>Actinomycetes</taxon>
        <taxon>Propionibacteriales</taxon>
        <taxon>Nocardioidaceae</taxon>
        <taxon>Nocardioides</taxon>
    </lineage>
</organism>
<dbReference type="Pfam" id="PF20597">
    <property type="entry name" value="pAdhesive_15"/>
    <property type="match status" value="1"/>
</dbReference>
<dbReference type="Pfam" id="PF01345">
    <property type="entry name" value="DUF11"/>
    <property type="match status" value="1"/>
</dbReference>